<evidence type="ECO:0000259" key="6">
    <source>
        <dbReference type="Pfam" id="PF02826"/>
    </source>
</evidence>
<sequence length="332" mass="36280">MAQQPINIVRLDSWVSPPPFFSQDFNRNLISHHNTVHEDESIIERLLDADIVVTTRVPISAKTVEVCAKRRLRLVVVFAIGVDMVDLEACRKHGVEVRNVKGASVESVAEHALGFYFALRRNVVGMHNILTTTNTWLEKGNCTSHFFDLSRTLKDETIGIVGVGELGTRVASHFASLGSKVLFSERPSSASIREGRTAFTEVLKSSTVLIVCTALNQSTLNLISSAELALLPSDALLINIARGGIVDESALVDALKEMKIAGAASDVFLKEPTGTEENILVREAENLGGRLVLSPHVAWWARASTDKLRRVTGENIETWAKGEGKGGENWVC</sequence>
<dbReference type="PANTHER" id="PTHR43761:SF1">
    <property type="entry name" value="D-ISOMER SPECIFIC 2-HYDROXYACID DEHYDROGENASE CATALYTIC DOMAIN-CONTAINING PROTEIN-RELATED"/>
    <property type="match status" value="1"/>
</dbReference>
<proteinExistence type="inferred from homology"/>
<dbReference type="Gene3D" id="3.40.50.720">
    <property type="entry name" value="NAD(P)-binding Rossmann-like Domain"/>
    <property type="match status" value="2"/>
</dbReference>
<dbReference type="PROSITE" id="PS00671">
    <property type="entry name" value="D_2_HYDROXYACID_DH_3"/>
    <property type="match status" value="1"/>
</dbReference>
<keyword evidence="8" id="KW-1185">Reference proteome</keyword>
<dbReference type="EMBL" id="MU251555">
    <property type="protein sequence ID" value="KAG9232306.1"/>
    <property type="molecule type" value="Genomic_DNA"/>
</dbReference>
<feature type="domain" description="D-isomer specific 2-hydroxyacid dehydrogenase NAD-binding" evidence="6">
    <location>
        <begin position="130"/>
        <end position="298"/>
    </location>
</feature>
<reference evidence="7" key="1">
    <citation type="journal article" date="2021" name="IMA Fungus">
        <title>Genomic characterization of three marine fungi, including Emericellopsis atlantica sp. nov. with signatures of a generalist lifestyle and marine biomass degradation.</title>
        <authorList>
            <person name="Hagestad O.C."/>
            <person name="Hou L."/>
            <person name="Andersen J.H."/>
            <person name="Hansen E.H."/>
            <person name="Altermark B."/>
            <person name="Li C."/>
            <person name="Kuhnert E."/>
            <person name="Cox R.J."/>
            <person name="Crous P.W."/>
            <person name="Spatafora J.W."/>
            <person name="Lail K."/>
            <person name="Amirebrahimi M."/>
            <person name="Lipzen A."/>
            <person name="Pangilinan J."/>
            <person name="Andreopoulos W."/>
            <person name="Hayes R.D."/>
            <person name="Ng V."/>
            <person name="Grigoriev I.V."/>
            <person name="Jackson S.A."/>
            <person name="Sutton T.D.S."/>
            <person name="Dobson A.D.W."/>
            <person name="Rama T."/>
        </authorList>
    </citation>
    <scope>NUCLEOTIDE SEQUENCE</scope>
    <source>
        <strain evidence="7">TRa018bII</strain>
    </source>
</reference>
<evidence type="ECO:0000259" key="5">
    <source>
        <dbReference type="Pfam" id="PF00389"/>
    </source>
</evidence>
<dbReference type="SUPFAM" id="SSF51735">
    <property type="entry name" value="NAD(P)-binding Rossmann-fold domains"/>
    <property type="match status" value="1"/>
</dbReference>
<feature type="domain" description="D-isomer specific 2-hydroxyacid dehydrogenase catalytic" evidence="5">
    <location>
        <begin position="36"/>
        <end position="323"/>
    </location>
</feature>
<dbReference type="Proteomes" id="UP000824998">
    <property type="component" value="Unassembled WGS sequence"/>
</dbReference>
<dbReference type="PANTHER" id="PTHR43761">
    <property type="entry name" value="D-ISOMER SPECIFIC 2-HYDROXYACID DEHYDROGENASE FAMILY PROTEIN (AFU_ORTHOLOGUE AFUA_1G13630)"/>
    <property type="match status" value="1"/>
</dbReference>
<name>A0A9P8C4S1_9HELO</name>
<evidence type="ECO:0000256" key="2">
    <source>
        <dbReference type="ARBA" id="ARBA00023002"/>
    </source>
</evidence>
<evidence type="ECO:0000256" key="3">
    <source>
        <dbReference type="ARBA" id="ARBA00023027"/>
    </source>
</evidence>
<dbReference type="AlphaFoldDB" id="A0A9P8C4S1"/>
<comment type="similarity">
    <text evidence="1 4">Belongs to the D-isomer specific 2-hydroxyacid dehydrogenase family.</text>
</comment>
<dbReference type="GO" id="GO:0016616">
    <property type="term" value="F:oxidoreductase activity, acting on the CH-OH group of donors, NAD or NADP as acceptor"/>
    <property type="evidence" value="ECO:0007669"/>
    <property type="project" value="InterPro"/>
</dbReference>
<evidence type="ECO:0000313" key="8">
    <source>
        <dbReference type="Proteomes" id="UP000824998"/>
    </source>
</evidence>
<dbReference type="InterPro" id="IPR006139">
    <property type="entry name" value="D-isomer_2_OHA_DH_cat_dom"/>
</dbReference>
<accession>A0A9P8C4S1</accession>
<gene>
    <name evidence="7" type="ORF">BJ875DRAFT_497583</name>
</gene>
<keyword evidence="3" id="KW-0520">NAD</keyword>
<evidence type="ECO:0000256" key="1">
    <source>
        <dbReference type="ARBA" id="ARBA00005854"/>
    </source>
</evidence>
<organism evidence="7 8">
    <name type="scientific">Amylocarpus encephaloides</name>
    <dbReference type="NCBI Taxonomy" id="45428"/>
    <lineage>
        <taxon>Eukaryota</taxon>
        <taxon>Fungi</taxon>
        <taxon>Dikarya</taxon>
        <taxon>Ascomycota</taxon>
        <taxon>Pezizomycotina</taxon>
        <taxon>Leotiomycetes</taxon>
        <taxon>Helotiales</taxon>
        <taxon>Helotiales incertae sedis</taxon>
        <taxon>Amylocarpus</taxon>
    </lineage>
</organism>
<dbReference type="Pfam" id="PF02826">
    <property type="entry name" value="2-Hacid_dh_C"/>
    <property type="match status" value="1"/>
</dbReference>
<evidence type="ECO:0000313" key="7">
    <source>
        <dbReference type="EMBL" id="KAG9232306.1"/>
    </source>
</evidence>
<evidence type="ECO:0000256" key="4">
    <source>
        <dbReference type="RuleBase" id="RU003719"/>
    </source>
</evidence>
<comment type="caution">
    <text evidence="7">The sequence shown here is derived from an EMBL/GenBank/DDBJ whole genome shotgun (WGS) entry which is preliminary data.</text>
</comment>
<dbReference type="InterPro" id="IPR050418">
    <property type="entry name" value="D-iso_2-hydroxyacid_DH_PdxB"/>
</dbReference>
<dbReference type="InterPro" id="IPR006140">
    <property type="entry name" value="D-isomer_DH_NAD-bd"/>
</dbReference>
<dbReference type="InterPro" id="IPR029753">
    <property type="entry name" value="D-isomer_DH_CS"/>
</dbReference>
<dbReference type="SUPFAM" id="SSF52283">
    <property type="entry name" value="Formate/glycerate dehydrogenase catalytic domain-like"/>
    <property type="match status" value="1"/>
</dbReference>
<dbReference type="Pfam" id="PF00389">
    <property type="entry name" value="2-Hacid_dh"/>
    <property type="match status" value="1"/>
</dbReference>
<dbReference type="GO" id="GO:0051287">
    <property type="term" value="F:NAD binding"/>
    <property type="evidence" value="ECO:0007669"/>
    <property type="project" value="InterPro"/>
</dbReference>
<protein>
    <submittedName>
        <fullName evidence="7">2-hydroxyacid dehydrogenase-like protein</fullName>
    </submittedName>
</protein>
<keyword evidence="2 4" id="KW-0560">Oxidoreductase</keyword>
<dbReference type="OrthoDB" id="298012at2759"/>
<dbReference type="InterPro" id="IPR036291">
    <property type="entry name" value="NAD(P)-bd_dom_sf"/>
</dbReference>